<name>A0A9Q0QXW5_9MAGN</name>
<accession>A0A9Q0QXW5</accession>
<dbReference type="PANTHER" id="PTHR31471">
    <property type="entry name" value="OS02G0116800 PROTEIN"/>
    <property type="match status" value="1"/>
</dbReference>
<evidence type="ECO:0000256" key="1">
    <source>
        <dbReference type="ARBA" id="ARBA00005711"/>
    </source>
</evidence>
<proteinExistence type="inferred from homology"/>
<feature type="compositionally biased region" description="Basic and acidic residues" evidence="2">
    <location>
        <begin position="40"/>
        <end position="51"/>
    </location>
</feature>
<dbReference type="Proteomes" id="UP001141806">
    <property type="component" value="Unassembled WGS sequence"/>
</dbReference>
<dbReference type="InterPro" id="IPR005516">
    <property type="entry name" value="Remorin_C"/>
</dbReference>
<evidence type="ECO:0000313" key="5">
    <source>
        <dbReference type="Proteomes" id="UP001141806"/>
    </source>
</evidence>
<dbReference type="EMBL" id="JAMYWD010000003">
    <property type="protein sequence ID" value="KAJ4975750.1"/>
    <property type="molecule type" value="Genomic_DNA"/>
</dbReference>
<organism evidence="4 5">
    <name type="scientific">Protea cynaroides</name>
    <dbReference type="NCBI Taxonomy" id="273540"/>
    <lineage>
        <taxon>Eukaryota</taxon>
        <taxon>Viridiplantae</taxon>
        <taxon>Streptophyta</taxon>
        <taxon>Embryophyta</taxon>
        <taxon>Tracheophyta</taxon>
        <taxon>Spermatophyta</taxon>
        <taxon>Magnoliopsida</taxon>
        <taxon>Proteales</taxon>
        <taxon>Proteaceae</taxon>
        <taxon>Protea</taxon>
    </lineage>
</organism>
<dbReference type="PANTHER" id="PTHR31471:SF51">
    <property type="entry name" value="REMORIN FAMILY PROTEIN"/>
    <property type="match status" value="1"/>
</dbReference>
<keyword evidence="5" id="KW-1185">Reference proteome</keyword>
<gene>
    <name evidence="4" type="ORF">NE237_000856</name>
</gene>
<reference evidence="4" key="1">
    <citation type="journal article" date="2023" name="Plant J.">
        <title>The genome of the king protea, Protea cynaroides.</title>
        <authorList>
            <person name="Chang J."/>
            <person name="Duong T.A."/>
            <person name="Schoeman C."/>
            <person name="Ma X."/>
            <person name="Roodt D."/>
            <person name="Barker N."/>
            <person name="Li Z."/>
            <person name="Van de Peer Y."/>
            <person name="Mizrachi E."/>
        </authorList>
    </citation>
    <scope>NUCLEOTIDE SEQUENCE</scope>
    <source>
        <tissue evidence="4">Young leaves</tissue>
    </source>
</reference>
<evidence type="ECO:0000256" key="2">
    <source>
        <dbReference type="SAM" id="MobiDB-lite"/>
    </source>
</evidence>
<evidence type="ECO:0000313" key="4">
    <source>
        <dbReference type="EMBL" id="KAJ4975750.1"/>
    </source>
</evidence>
<feature type="compositionally biased region" description="Basic and acidic residues" evidence="2">
    <location>
        <begin position="283"/>
        <end position="293"/>
    </location>
</feature>
<feature type="region of interest" description="Disordered" evidence="2">
    <location>
        <begin position="263"/>
        <end position="297"/>
    </location>
</feature>
<feature type="region of interest" description="Disordered" evidence="2">
    <location>
        <begin position="129"/>
        <end position="244"/>
    </location>
</feature>
<protein>
    <recommendedName>
        <fullName evidence="3">Remorin C-terminal domain-containing protein</fullName>
    </recommendedName>
</protein>
<dbReference type="AlphaFoldDB" id="A0A9Q0QXW5"/>
<comment type="caution">
    <text evidence="4">The sequence shown here is derived from an EMBL/GenBank/DDBJ whole genome shotgun (WGS) entry which is preliminary data.</text>
</comment>
<feature type="compositionally biased region" description="Basic and acidic residues" evidence="2">
    <location>
        <begin position="150"/>
        <end position="175"/>
    </location>
</feature>
<feature type="region of interest" description="Disordered" evidence="2">
    <location>
        <begin position="40"/>
        <end position="66"/>
    </location>
</feature>
<sequence>MHLSTFTIIRFFLSEFSKLGKDLLQWLYKMENLLKQMRDNQQDLSSTREQRLPPQKTSSIRGDREKQQNWFRRQFSGQMRRDYDSSDDGQYATVIAAAAYAINSLEEAKLADKKKIREGSENFLTKAKGKKEEAAFGQRDTGRISRRFTRKESKEDKKYQEDASVKTSERVDQRIPETAITSEKKPEKAPSRVPTIKRTQTSAEQVDTRTRLTPPWPTAKPTLPTAGEDKWKGSSTRTGGPQSKADEWMEAEMAEIKQRYEKMNSTIQSWEDEKKKKARRRLDKKESELEQRRARALQQHRIEMRRIDQIAGGAKAQAEEKKRNELLKAKEKANKIRATGKVPPMCFCC</sequence>
<dbReference type="OrthoDB" id="1879425at2759"/>
<comment type="similarity">
    <text evidence="1">Belongs to the remorin family.</text>
</comment>
<feature type="domain" description="Remorin C-terminal" evidence="3">
    <location>
        <begin position="242"/>
        <end position="343"/>
    </location>
</feature>
<dbReference type="Pfam" id="PF03763">
    <property type="entry name" value="Remorin_C"/>
    <property type="match status" value="1"/>
</dbReference>
<evidence type="ECO:0000259" key="3">
    <source>
        <dbReference type="Pfam" id="PF03763"/>
    </source>
</evidence>